<dbReference type="EMBL" id="KE345646">
    <property type="protein sequence ID" value="EXC10617.1"/>
    <property type="molecule type" value="Genomic_DNA"/>
</dbReference>
<dbReference type="Proteomes" id="UP000030645">
    <property type="component" value="Unassembled WGS sequence"/>
</dbReference>
<gene>
    <name evidence="1" type="ORF">L484_025198</name>
</gene>
<reference evidence="2" key="1">
    <citation type="submission" date="2013-01" db="EMBL/GenBank/DDBJ databases">
        <title>Draft Genome Sequence of a Mulberry Tree, Morus notabilis C.K. Schneid.</title>
        <authorList>
            <person name="He N."/>
            <person name="Zhao S."/>
        </authorList>
    </citation>
    <scope>NUCLEOTIDE SEQUENCE</scope>
</reference>
<evidence type="ECO:0000313" key="2">
    <source>
        <dbReference type="Proteomes" id="UP000030645"/>
    </source>
</evidence>
<dbReference type="AlphaFoldDB" id="W9S248"/>
<protein>
    <submittedName>
        <fullName evidence="1">Uncharacterized protein</fullName>
    </submittedName>
</protein>
<organism evidence="1 2">
    <name type="scientific">Morus notabilis</name>
    <dbReference type="NCBI Taxonomy" id="981085"/>
    <lineage>
        <taxon>Eukaryota</taxon>
        <taxon>Viridiplantae</taxon>
        <taxon>Streptophyta</taxon>
        <taxon>Embryophyta</taxon>
        <taxon>Tracheophyta</taxon>
        <taxon>Spermatophyta</taxon>
        <taxon>Magnoliopsida</taxon>
        <taxon>eudicotyledons</taxon>
        <taxon>Gunneridae</taxon>
        <taxon>Pentapetalae</taxon>
        <taxon>rosids</taxon>
        <taxon>fabids</taxon>
        <taxon>Rosales</taxon>
        <taxon>Moraceae</taxon>
        <taxon>Moreae</taxon>
        <taxon>Morus</taxon>
    </lineage>
</organism>
<accession>W9S248</accession>
<proteinExistence type="predicted"/>
<evidence type="ECO:0000313" key="1">
    <source>
        <dbReference type="EMBL" id="EXC10617.1"/>
    </source>
</evidence>
<sequence length="70" mass="7890">MLSIYPEGLQEKSREGKCSSKDLPLQSLDALATKELKIFVHFFGCGEIVISWEGARKEPRSHPCHNLEFG</sequence>
<name>W9S248_9ROSA</name>
<keyword evidence="2" id="KW-1185">Reference proteome</keyword>